<dbReference type="KEGG" id="dsu:Dsui_0568"/>
<dbReference type="eggNOG" id="COG3290">
    <property type="taxonomic scope" value="Bacteria"/>
</dbReference>
<dbReference type="InterPro" id="IPR000014">
    <property type="entry name" value="PAS"/>
</dbReference>
<keyword evidence="2" id="KW-0812">Transmembrane</keyword>
<dbReference type="InterPro" id="IPR013767">
    <property type="entry name" value="PAS_fold"/>
</dbReference>
<dbReference type="SUPFAM" id="SSF55785">
    <property type="entry name" value="PYP-like sensor domain (PAS domain)"/>
    <property type="match status" value="1"/>
</dbReference>
<dbReference type="STRING" id="640081.Dsui_0568"/>
<dbReference type="PROSITE" id="PS50113">
    <property type="entry name" value="PAC"/>
    <property type="match status" value="1"/>
</dbReference>
<gene>
    <name evidence="6" type="ordered locus">Dsui_0568</name>
</gene>
<protein>
    <submittedName>
        <fullName evidence="6">PAS domain S-box/diguanylate cyclase (GGDEF) domain-containing protein</fullName>
    </submittedName>
</protein>
<dbReference type="InterPro" id="IPR000160">
    <property type="entry name" value="GGDEF_dom"/>
</dbReference>
<evidence type="ECO:0000313" key="6">
    <source>
        <dbReference type="EMBL" id="AEV24978.1"/>
    </source>
</evidence>
<feature type="domain" description="PAS" evidence="3">
    <location>
        <begin position="341"/>
        <end position="411"/>
    </location>
</feature>
<feature type="coiled-coil region" evidence="1">
    <location>
        <begin position="310"/>
        <end position="337"/>
    </location>
</feature>
<sequence length="638" mass="69979">MAIKESWRWIALVLLLVCGIDLRLYFLAQDERQATLARAHATLHTSAKVLLGRMDQLLDTYDRTLSGIGEAIGAHGGLSRRPDLYLHRLLLRRHAITPGLNWLMLAGTDGRIAELSDRFPASDVDDVSQWPFYQLPLRHWEMGLYIGPAQRSPHSNEPFVPVSRRVENDGERLLGVVAGGINPEQLRRLLEDEDLPPGFALHLLLEDGRALACLPLGPDCLERNWLADPGLARAILAAPHGPFDNGRVIGDVVGPGAFARSERYPVLVVATADEARVLAPWRDSLPSYWVIALGSNIGLAALAYFAYHQLLRRRRALEALREANQGLEARVAQRTAELRQREAQARTFMDTAMDAVVVLDQERRVLEFNRAAERLFGFRAEELLGRSVEEFMPEQTVPIHRALLAEAAAGHAADGAGHGREMLARAADGREFPVEVSIGSTELAGGRVFVGILRDISERKAVEEELQRLATTDGLTGILNRRAFTAEAERLVALARRHDHPLALFILDADKFKNINDSHGHPVGDQVLQALVRAIGGGLRQSDVFGRLGGEEFGLLLPQTPPAGAHQLGQRLLQAVRQVRLPLAQGELSFSVSIGASLLAGPGDDLEAMMHRADAALYAAKAGGRDRLAWEGWQPPAA</sequence>
<dbReference type="SMART" id="SM00091">
    <property type="entry name" value="PAS"/>
    <property type="match status" value="1"/>
</dbReference>
<dbReference type="PANTHER" id="PTHR46663">
    <property type="entry name" value="DIGUANYLATE CYCLASE DGCT-RELATED"/>
    <property type="match status" value="1"/>
</dbReference>
<dbReference type="Pfam" id="PF00989">
    <property type="entry name" value="PAS"/>
    <property type="match status" value="1"/>
</dbReference>
<dbReference type="PROSITE" id="PS50112">
    <property type="entry name" value="PAS"/>
    <property type="match status" value="1"/>
</dbReference>
<dbReference type="CDD" id="cd00130">
    <property type="entry name" value="PAS"/>
    <property type="match status" value="1"/>
</dbReference>
<dbReference type="RefSeq" id="WP_014235679.1">
    <property type="nucleotide sequence ID" value="NC_016616.1"/>
</dbReference>
<evidence type="ECO:0000256" key="2">
    <source>
        <dbReference type="SAM" id="Phobius"/>
    </source>
</evidence>
<dbReference type="GO" id="GO:0003824">
    <property type="term" value="F:catalytic activity"/>
    <property type="evidence" value="ECO:0007669"/>
    <property type="project" value="UniProtKB-ARBA"/>
</dbReference>
<evidence type="ECO:0000313" key="7">
    <source>
        <dbReference type="Proteomes" id="UP000005633"/>
    </source>
</evidence>
<dbReference type="Pfam" id="PF00990">
    <property type="entry name" value="GGDEF"/>
    <property type="match status" value="1"/>
</dbReference>
<evidence type="ECO:0000259" key="4">
    <source>
        <dbReference type="PROSITE" id="PS50113"/>
    </source>
</evidence>
<name>G8QFV7_AZOOP</name>
<dbReference type="Proteomes" id="UP000005633">
    <property type="component" value="Chromosome"/>
</dbReference>
<dbReference type="CDD" id="cd12914">
    <property type="entry name" value="PDC1_DGC_like"/>
    <property type="match status" value="1"/>
</dbReference>
<keyword evidence="2" id="KW-0472">Membrane</keyword>
<organism evidence="6 7">
    <name type="scientific">Azospira oryzae (strain ATCC BAA-33 / DSM 13638 / PS)</name>
    <name type="common">Dechlorosoma suillum</name>
    <dbReference type="NCBI Taxonomy" id="640081"/>
    <lineage>
        <taxon>Bacteria</taxon>
        <taxon>Pseudomonadati</taxon>
        <taxon>Pseudomonadota</taxon>
        <taxon>Betaproteobacteria</taxon>
        <taxon>Rhodocyclales</taxon>
        <taxon>Rhodocyclaceae</taxon>
        <taxon>Azospira</taxon>
    </lineage>
</organism>
<dbReference type="CDD" id="cd12915">
    <property type="entry name" value="PDC2_DGC_like"/>
    <property type="match status" value="1"/>
</dbReference>
<dbReference type="InterPro" id="IPR035965">
    <property type="entry name" value="PAS-like_dom_sf"/>
</dbReference>
<dbReference type="Gene3D" id="3.30.450.20">
    <property type="entry name" value="PAS domain"/>
    <property type="match status" value="2"/>
</dbReference>
<feature type="transmembrane region" description="Helical" evidence="2">
    <location>
        <begin position="288"/>
        <end position="307"/>
    </location>
</feature>
<dbReference type="InterPro" id="IPR052163">
    <property type="entry name" value="DGC-Regulatory_Protein"/>
</dbReference>
<feature type="domain" description="PAC" evidence="4">
    <location>
        <begin position="418"/>
        <end position="468"/>
    </location>
</feature>
<dbReference type="InterPro" id="IPR043128">
    <property type="entry name" value="Rev_trsase/Diguanyl_cyclase"/>
</dbReference>
<dbReference type="AlphaFoldDB" id="G8QFV7"/>
<dbReference type="FunFam" id="3.30.70.270:FF:000001">
    <property type="entry name" value="Diguanylate cyclase domain protein"/>
    <property type="match status" value="1"/>
</dbReference>
<dbReference type="GO" id="GO:0006355">
    <property type="term" value="P:regulation of DNA-templated transcription"/>
    <property type="evidence" value="ECO:0007669"/>
    <property type="project" value="InterPro"/>
</dbReference>
<dbReference type="InterPro" id="IPR000700">
    <property type="entry name" value="PAS-assoc_C"/>
</dbReference>
<evidence type="ECO:0000259" key="3">
    <source>
        <dbReference type="PROSITE" id="PS50112"/>
    </source>
</evidence>
<keyword evidence="1" id="KW-0175">Coiled coil</keyword>
<accession>G8QFV7</accession>
<evidence type="ECO:0000259" key="5">
    <source>
        <dbReference type="PROSITE" id="PS50887"/>
    </source>
</evidence>
<dbReference type="Gene3D" id="3.30.70.270">
    <property type="match status" value="1"/>
</dbReference>
<reference evidence="6 7" key="1">
    <citation type="journal article" date="2012" name="J. Bacteriol.">
        <title>Complete genome sequence of the anaerobic perchlorate-reducing bacterium Azospira suillum strain PS.</title>
        <authorList>
            <person name="Byrne-Bailey K.G."/>
            <person name="Coates J.D."/>
        </authorList>
    </citation>
    <scope>NUCLEOTIDE SEQUENCE [LARGE SCALE GENOMIC DNA]</scope>
    <source>
        <strain evidence="7">ATCC BAA-33 / DSM 13638 / PS</strain>
    </source>
</reference>
<dbReference type="eggNOG" id="COG3706">
    <property type="taxonomic scope" value="Bacteria"/>
</dbReference>
<dbReference type="PANTHER" id="PTHR46663:SF4">
    <property type="entry name" value="DIGUANYLATE CYCLASE DGCT-RELATED"/>
    <property type="match status" value="1"/>
</dbReference>
<dbReference type="PROSITE" id="PS50887">
    <property type="entry name" value="GGDEF"/>
    <property type="match status" value="1"/>
</dbReference>
<dbReference type="HOGENOM" id="CLU_000445_134_2_4"/>
<dbReference type="SUPFAM" id="SSF55073">
    <property type="entry name" value="Nucleotide cyclase"/>
    <property type="match status" value="1"/>
</dbReference>
<dbReference type="NCBIfam" id="TIGR00229">
    <property type="entry name" value="sensory_box"/>
    <property type="match status" value="1"/>
</dbReference>
<dbReference type="CDD" id="cd01949">
    <property type="entry name" value="GGDEF"/>
    <property type="match status" value="1"/>
</dbReference>
<evidence type="ECO:0000256" key="1">
    <source>
        <dbReference type="SAM" id="Coils"/>
    </source>
</evidence>
<dbReference type="InterPro" id="IPR029787">
    <property type="entry name" value="Nucleotide_cyclase"/>
</dbReference>
<keyword evidence="2" id="KW-1133">Transmembrane helix</keyword>
<dbReference type="SMART" id="SM00267">
    <property type="entry name" value="GGDEF"/>
    <property type="match status" value="1"/>
</dbReference>
<dbReference type="OrthoDB" id="8543296at2"/>
<proteinExistence type="predicted"/>
<feature type="domain" description="GGDEF" evidence="5">
    <location>
        <begin position="500"/>
        <end position="633"/>
    </location>
</feature>
<dbReference type="EMBL" id="CP003153">
    <property type="protein sequence ID" value="AEV24978.1"/>
    <property type="molecule type" value="Genomic_DNA"/>
</dbReference>
<dbReference type="NCBIfam" id="TIGR00254">
    <property type="entry name" value="GGDEF"/>
    <property type="match status" value="1"/>
</dbReference>